<organism evidence="1 2">
    <name type="scientific">Dubosiella muris</name>
    <dbReference type="NCBI Taxonomy" id="3038133"/>
    <lineage>
        <taxon>Bacteria</taxon>
        <taxon>Bacillati</taxon>
        <taxon>Bacillota</taxon>
        <taxon>Erysipelotrichia</taxon>
        <taxon>Erysipelotrichales</taxon>
        <taxon>Erysipelotrichaceae</taxon>
        <taxon>Dubosiella</taxon>
    </lineage>
</organism>
<keyword evidence="2" id="KW-1185">Reference proteome</keyword>
<reference evidence="1" key="1">
    <citation type="submission" date="2019-04" db="EMBL/GenBank/DDBJ databases">
        <title>Microbes associate with the intestines of laboratory mice.</title>
        <authorList>
            <person name="Navarre W."/>
            <person name="Wong E."/>
            <person name="Huang K."/>
            <person name="Tropini C."/>
            <person name="Ng K."/>
            <person name="Yu B."/>
        </authorList>
    </citation>
    <scope>NUCLEOTIDE SEQUENCE</scope>
    <source>
        <strain evidence="1">NM09_H32</strain>
    </source>
</reference>
<keyword evidence="1" id="KW-0808">Transferase</keyword>
<proteinExistence type="predicted"/>
<gene>
    <name evidence="1" type="ORF">E5336_00140</name>
</gene>
<dbReference type="EMBL" id="SRYG01000001">
    <property type="protein sequence ID" value="TGY67226.1"/>
    <property type="molecule type" value="Genomic_DNA"/>
</dbReference>
<evidence type="ECO:0000313" key="2">
    <source>
        <dbReference type="Proteomes" id="UP000308836"/>
    </source>
</evidence>
<accession>A0AC61RAD6</accession>
<sequence length="372" mass="41893">MAGDPRYNGRDCSWDTKDRSDAMKTTEKKPERQIHFDLLRILACFMVVVLHAASRFFDTTPVEAENWMAYNAYDALVRSAVPLFVMLSGVFFLAPERRISLRKLYRKSIGRIALAYVVWSAVYTVYDVWTGAVACQPLYVLQAWIAGPKHLWYIPMLIGLYVISPLLKKITERADRDLIRYGIVVFLVAAIVKTLKACPFLPGAQTIVLLADQIPTELVLLYSSYFLLGWFLTRCSFSKTQKRILYGAGALCPVVCALLTALVSRQNGEAYADLYNNFTIFTALEAVAVFVFFKDFAPSVSARMKAWIHVLSQCTLGIYLTHILVLRILASQMDLQAVAGIWMVPSVSVVVFALSFVLTWSLRKIKGVRALL</sequence>
<name>A0AC61RAD6_9FIRM</name>
<protein>
    <submittedName>
        <fullName evidence="1">Acyltransferase</fullName>
    </submittedName>
</protein>
<keyword evidence="1" id="KW-0012">Acyltransferase</keyword>
<evidence type="ECO:0000313" key="1">
    <source>
        <dbReference type="EMBL" id="TGY67226.1"/>
    </source>
</evidence>
<comment type="caution">
    <text evidence="1">The sequence shown here is derived from an EMBL/GenBank/DDBJ whole genome shotgun (WGS) entry which is preliminary data.</text>
</comment>
<dbReference type="Proteomes" id="UP000308836">
    <property type="component" value="Unassembled WGS sequence"/>
</dbReference>